<dbReference type="Proteomes" id="UP000002280">
    <property type="component" value="Chromosome 1"/>
</dbReference>
<evidence type="ECO:0000313" key="9">
    <source>
        <dbReference type="Proteomes" id="UP000002280"/>
    </source>
</evidence>
<keyword evidence="5" id="KW-0449">Lipoprotein</keyword>
<dbReference type="PANTHER" id="PTHR44027">
    <property type="entry name" value="DNAJ HOMOLOG SUBFAMILY C MEMBER 5 HOMOLOG"/>
    <property type="match status" value="1"/>
</dbReference>
<dbReference type="InterPro" id="IPR018253">
    <property type="entry name" value="DnaJ_domain_CS"/>
</dbReference>
<dbReference type="InterPro" id="IPR001623">
    <property type="entry name" value="DnaJ_domain"/>
</dbReference>
<keyword evidence="2" id="KW-0472">Membrane</keyword>
<evidence type="ECO:0000259" key="7">
    <source>
        <dbReference type="PROSITE" id="PS50076"/>
    </source>
</evidence>
<dbReference type="eggNOG" id="KOG0716">
    <property type="taxonomic scope" value="Eukaryota"/>
</dbReference>
<evidence type="ECO:0000256" key="5">
    <source>
        <dbReference type="ARBA" id="ARBA00023288"/>
    </source>
</evidence>
<dbReference type="PROSITE" id="PS50076">
    <property type="entry name" value="DNAJ_2"/>
    <property type="match status" value="1"/>
</dbReference>
<keyword evidence="9" id="KW-1185">Reference proteome</keyword>
<dbReference type="STRING" id="13616.ENSMODP00000019580"/>
<evidence type="ECO:0000313" key="8">
    <source>
        <dbReference type="Ensembl" id="ENSMODP00000019580.3"/>
    </source>
</evidence>
<reference evidence="8 9" key="1">
    <citation type="journal article" date="2007" name="Nature">
        <title>Genome of the marsupial Monodelphis domestica reveals innovation in non-coding sequences.</title>
        <authorList>
            <person name="Mikkelsen T.S."/>
            <person name="Wakefield M.J."/>
            <person name="Aken B."/>
            <person name="Amemiya C.T."/>
            <person name="Chang J.L."/>
            <person name="Duke S."/>
            <person name="Garber M."/>
            <person name="Gentles A.J."/>
            <person name="Goodstadt L."/>
            <person name="Heger A."/>
            <person name="Jurka J."/>
            <person name="Kamal M."/>
            <person name="Mauceli E."/>
            <person name="Searle S.M."/>
            <person name="Sharpe T."/>
            <person name="Baker M.L."/>
            <person name="Batzer M.A."/>
            <person name="Benos P.V."/>
            <person name="Belov K."/>
            <person name="Clamp M."/>
            <person name="Cook A."/>
            <person name="Cuff J."/>
            <person name="Das R."/>
            <person name="Davidow L."/>
            <person name="Deakin J.E."/>
            <person name="Fazzari M.J."/>
            <person name="Glass J.L."/>
            <person name="Grabherr M."/>
            <person name="Greally J.M."/>
            <person name="Gu W."/>
            <person name="Hore T.A."/>
            <person name="Huttley G.A."/>
            <person name="Kleber M."/>
            <person name="Jirtle R.L."/>
            <person name="Koina E."/>
            <person name="Lee J.T."/>
            <person name="Mahony S."/>
            <person name="Marra M.A."/>
            <person name="Miller R.D."/>
            <person name="Nicholls R.D."/>
            <person name="Oda M."/>
            <person name="Papenfuss A.T."/>
            <person name="Parra Z.E."/>
            <person name="Pollock D.D."/>
            <person name="Ray D.A."/>
            <person name="Schein J.E."/>
            <person name="Speed T.P."/>
            <person name="Thompson K."/>
            <person name="VandeBerg J.L."/>
            <person name="Wade C.M."/>
            <person name="Walker J.A."/>
            <person name="Waters P.D."/>
            <person name="Webber C."/>
            <person name="Weidman J.R."/>
            <person name="Xie X."/>
            <person name="Zody M.C."/>
            <person name="Baldwin J."/>
            <person name="Abdouelleil A."/>
            <person name="Abdulkadir J."/>
            <person name="Abebe A."/>
            <person name="Abera B."/>
            <person name="Abreu J."/>
            <person name="Acer S.C."/>
            <person name="Aftuck L."/>
            <person name="Alexander A."/>
            <person name="An P."/>
            <person name="Anderson E."/>
            <person name="Anderson S."/>
            <person name="Arachi H."/>
            <person name="Azer M."/>
            <person name="Bachantsang P."/>
            <person name="Barry A."/>
            <person name="Bayul T."/>
            <person name="Berlin A."/>
            <person name="Bessette D."/>
            <person name="Bloom T."/>
            <person name="Bloom T."/>
            <person name="Boguslavskiy L."/>
            <person name="Bonnet C."/>
            <person name="Boukhgalter B."/>
            <person name="Bourzgui I."/>
            <person name="Brown A."/>
            <person name="Cahill P."/>
            <person name="Channer S."/>
            <person name="Cheshatsang Y."/>
            <person name="Chuda L."/>
            <person name="Citroen M."/>
            <person name="Collymore A."/>
            <person name="Cooke P."/>
            <person name="Costello M."/>
            <person name="D'Aco K."/>
            <person name="Daza R."/>
            <person name="De Haan G."/>
            <person name="DeGray S."/>
            <person name="DeMaso C."/>
            <person name="Dhargay N."/>
            <person name="Dooley K."/>
            <person name="Dooley E."/>
            <person name="Doricent M."/>
            <person name="Dorje P."/>
            <person name="Dorjee K."/>
            <person name="Dupes A."/>
            <person name="Elong R."/>
            <person name="Falk J."/>
            <person name="Farina A."/>
            <person name="Faro S."/>
            <person name="Ferguson D."/>
            <person name="Fisher S."/>
            <person name="Foley C.D."/>
            <person name="Franke A."/>
            <person name="Friedrich D."/>
            <person name="Gadbois L."/>
            <person name="Gearin G."/>
            <person name="Gearin C.R."/>
            <person name="Giannoukos G."/>
            <person name="Goode T."/>
            <person name="Graham J."/>
            <person name="Grandbois E."/>
            <person name="Grewal S."/>
            <person name="Gyaltsen K."/>
            <person name="Hafez N."/>
            <person name="Hagos B."/>
            <person name="Hall J."/>
            <person name="Henson C."/>
            <person name="Hollinger A."/>
            <person name="Honan T."/>
            <person name="Huard M.D."/>
            <person name="Hughes L."/>
            <person name="Hurhula B."/>
            <person name="Husby M.E."/>
            <person name="Kamat A."/>
            <person name="Kanga B."/>
            <person name="Kashin S."/>
            <person name="Khazanovich D."/>
            <person name="Kisner P."/>
            <person name="Lance K."/>
            <person name="Lara M."/>
            <person name="Lee W."/>
            <person name="Lennon N."/>
            <person name="Letendre F."/>
            <person name="LeVine R."/>
            <person name="Lipovsky A."/>
            <person name="Liu X."/>
            <person name="Liu J."/>
            <person name="Liu S."/>
            <person name="Lokyitsang T."/>
            <person name="Lokyitsang Y."/>
            <person name="Lubonja R."/>
            <person name="Lui A."/>
            <person name="MacDonald P."/>
            <person name="Magnisalis V."/>
            <person name="Maru K."/>
            <person name="Matthews C."/>
            <person name="McCusker W."/>
            <person name="McDonough S."/>
            <person name="Mehta T."/>
            <person name="Meldrim J."/>
            <person name="Meneus L."/>
            <person name="Mihai O."/>
            <person name="Mihalev A."/>
            <person name="Mihova T."/>
            <person name="Mittelman R."/>
            <person name="Mlenga V."/>
            <person name="Montmayeur A."/>
            <person name="Mulrain L."/>
            <person name="Navidi A."/>
            <person name="Naylor J."/>
            <person name="Negash T."/>
            <person name="Nguyen T."/>
            <person name="Nguyen N."/>
            <person name="Nicol R."/>
            <person name="Norbu C."/>
            <person name="Norbu N."/>
            <person name="Novod N."/>
            <person name="O'Neill B."/>
            <person name="Osman S."/>
            <person name="Markiewicz E."/>
            <person name="Oyono O.L."/>
            <person name="Patti C."/>
            <person name="Phunkhang P."/>
            <person name="Pierre F."/>
            <person name="Priest M."/>
            <person name="Raghuraman S."/>
            <person name="Rege F."/>
            <person name="Reyes R."/>
            <person name="Rise C."/>
            <person name="Rogov P."/>
            <person name="Ross K."/>
            <person name="Ryan E."/>
            <person name="Settipalli S."/>
            <person name="Shea T."/>
            <person name="Sherpa N."/>
            <person name="Shi L."/>
            <person name="Shih D."/>
            <person name="Sparrow T."/>
            <person name="Spaulding J."/>
            <person name="Stalker J."/>
            <person name="Stange-Thomann N."/>
            <person name="Stavropoulos S."/>
            <person name="Stone C."/>
            <person name="Strader C."/>
            <person name="Tesfaye S."/>
            <person name="Thomson T."/>
            <person name="Thoulutsang Y."/>
            <person name="Thoulutsang D."/>
            <person name="Topham K."/>
            <person name="Topping I."/>
            <person name="Tsamla T."/>
            <person name="Vassiliev H."/>
            <person name="Vo A."/>
            <person name="Wangchuk T."/>
            <person name="Wangdi T."/>
            <person name="Weiand M."/>
            <person name="Wilkinson J."/>
            <person name="Wilson A."/>
            <person name="Yadav S."/>
            <person name="Young G."/>
            <person name="Yu Q."/>
            <person name="Zembek L."/>
            <person name="Zhong D."/>
            <person name="Zimmer A."/>
            <person name="Zwirko Z."/>
            <person name="Jaffe D.B."/>
            <person name="Alvarez P."/>
            <person name="Brockman W."/>
            <person name="Butler J."/>
            <person name="Chin C."/>
            <person name="Gnerre S."/>
            <person name="MacCallum I."/>
            <person name="Graves J.A."/>
            <person name="Ponting C.P."/>
            <person name="Breen M."/>
            <person name="Samollow P.B."/>
            <person name="Lander E.S."/>
            <person name="Lindblad-Toh K."/>
        </authorList>
    </citation>
    <scope>NUCLEOTIDE SEQUENCE [LARGE SCALE GENOMIC DNA]</scope>
</reference>
<dbReference type="PRINTS" id="PR00625">
    <property type="entry name" value="JDOMAIN"/>
</dbReference>
<dbReference type="Gene3D" id="1.10.287.110">
    <property type="entry name" value="DnaJ domain"/>
    <property type="match status" value="1"/>
</dbReference>
<dbReference type="PROSITE" id="PS00636">
    <property type="entry name" value="DNAJ_1"/>
    <property type="match status" value="1"/>
</dbReference>
<dbReference type="GO" id="GO:0016020">
    <property type="term" value="C:membrane"/>
    <property type="evidence" value="ECO:0007669"/>
    <property type="project" value="UniProtKB-SubCell"/>
</dbReference>
<evidence type="ECO:0000256" key="3">
    <source>
        <dbReference type="ARBA" id="ARBA00023139"/>
    </source>
</evidence>
<comment type="subcellular location">
    <subcellularLocation>
        <location evidence="1">Membrane</location>
        <topology evidence="1">Lipid-anchor</topology>
    </subcellularLocation>
</comment>
<dbReference type="Bgee" id="ENSMODG00000015687">
    <property type="expression patterns" value="Expressed in testis and 9 other cell types or tissues"/>
</dbReference>
<evidence type="ECO:0000256" key="4">
    <source>
        <dbReference type="ARBA" id="ARBA00023186"/>
    </source>
</evidence>
<organism evidence="8 9">
    <name type="scientific">Monodelphis domestica</name>
    <name type="common">Gray short-tailed opossum</name>
    <dbReference type="NCBI Taxonomy" id="13616"/>
    <lineage>
        <taxon>Eukaryota</taxon>
        <taxon>Metazoa</taxon>
        <taxon>Chordata</taxon>
        <taxon>Craniata</taxon>
        <taxon>Vertebrata</taxon>
        <taxon>Euteleostomi</taxon>
        <taxon>Mammalia</taxon>
        <taxon>Metatheria</taxon>
        <taxon>Didelphimorphia</taxon>
        <taxon>Didelphidae</taxon>
        <taxon>Monodelphis</taxon>
    </lineage>
</organism>
<reference evidence="8" key="3">
    <citation type="submission" date="2025-09" db="UniProtKB">
        <authorList>
            <consortium name="Ensembl"/>
        </authorList>
    </citation>
    <scope>IDENTIFICATION</scope>
</reference>
<dbReference type="InParanoid" id="F7E0W7"/>
<name>F7E0W7_MONDO</name>
<dbReference type="CDD" id="cd06257">
    <property type="entry name" value="DnaJ"/>
    <property type="match status" value="1"/>
</dbReference>
<protein>
    <recommendedName>
        <fullName evidence="7">J domain-containing protein</fullName>
    </recommendedName>
</protein>
<reference evidence="8" key="2">
    <citation type="submission" date="2025-08" db="UniProtKB">
        <authorList>
            <consortium name="Ensembl"/>
        </authorList>
    </citation>
    <scope>IDENTIFICATION</scope>
</reference>
<evidence type="ECO:0000256" key="6">
    <source>
        <dbReference type="SAM" id="MobiDB-lite"/>
    </source>
</evidence>
<feature type="region of interest" description="Disordered" evidence="6">
    <location>
        <begin position="165"/>
        <end position="185"/>
    </location>
</feature>
<evidence type="ECO:0000256" key="1">
    <source>
        <dbReference type="ARBA" id="ARBA00004635"/>
    </source>
</evidence>
<feature type="domain" description="J" evidence="7">
    <location>
        <begin position="25"/>
        <end position="90"/>
    </location>
</feature>
<dbReference type="InterPro" id="IPR051434">
    <property type="entry name" value="DnaJ_C_subfamily_member5"/>
</dbReference>
<dbReference type="HOGENOM" id="CLU_017633_14_2_1"/>
<keyword evidence="4" id="KW-0143">Chaperone</keyword>
<keyword evidence="3" id="KW-0564">Palmitate</keyword>
<dbReference type="GeneTree" id="ENSGT00940000162434"/>
<dbReference type="PANTHER" id="PTHR44027:SF2">
    <property type="entry name" value="DNAJ HOMOLOG SUBFAMILY C MEMBER 5G"/>
    <property type="match status" value="1"/>
</dbReference>
<dbReference type="InterPro" id="IPR036869">
    <property type="entry name" value="J_dom_sf"/>
</dbReference>
<dbReference type="SMART" id="SM00271">
    <property type="entry name" value="DnaJ"/>
    <property type="match status" value="1"/>
</dbReference>
<sequence length="185" mass="21521">MCFLALWTQRMAQADDFRLTYYGGTPYEVLELPKEATHEDIKKAYRKLALRYHPDKNPGNPIAAERFKEINAAHSILQDPYQRQIYNDYGSLGLFLANRYGIETVKIYFIVSSWWFKSLAFLCTLLTCCCCCCCCCFCCESTKFESDSWNLETHLPRTNYRKPSQAFMARSSSSIDEKEDEKEEA</sequence>
<accession>F7E0W7</accession>
<dbReference type="Ensembl" id="ENSMODT00000019929.3">
    <property type="protein sequence ID" value="ENSMODP00000019580.3"/>
    <property type="gene ID" value="ENSMODG00000015687.3"/>
</dbReference>
<evidence type="ECO:0000256" key="2">
    <source>
        <dbReference type="ARBA" id="ARBA00023136"/>
    </source>
</evidence>
<dbReference type="AlphaFoldDB" id="F7E0W7"/>
<dbReference type="Pfam" id="PF00226">
    <property type="entry name" value="DnaJ"/>
    <property type="match status" value="1"/>
</dbReference>
<dbReference type="GO" id="GO:0005737">
    <property type="term" value="C:cytoplasm"/>
    <property type="evidence" value="ECO:0007669"/>
    <property type="project" value="UniProtKB-ARBA"/>
</dbReference>
<proteinExistence type="predicted"/>
<dbReference type="SUPFAM" id="SSF46565">
    <property type="entry name" value="Chaperone J-domain"/>
    <property type="match status" value="1"/>
</dbReference>